<sequence length="691" mass="76482">MKKLLNTGLLIIGMLVLTVSAAHAQYALKLGDEQFNQFNYVKAIAYYQEAFQKKESVHAAERLADSYRLTKNYEQAELWYARVIGMTGSAPENVLKYAAVLRNNAKFAEAKDQYAKYATLKKVSDEQLQIWQASCDSAVVWMKNPNNNISIRNETKWNSDRSDWGAVAYNGGAVFSSDRNNENIKGAVTTKKKGLIRFDEVNGISKNTYGWTGNNYLRLYETNADSTTKLFPITPGTDYHIGSASFTEDGNEIFFTLTRIPKKGVKTTDKTIHIEIYSSKRDATGKWGAPQPFRYNKIEEYSVGDPYITPDGQTLYFVSNKPGGKGGTDLYYCQREADGKWGSAVNIDALNTAGNERTPVLDKENNFFFSSDGAVGIGGLDIYKSTKDGEAFSMARNMGSPLNTPHDDFAYIKTSPTTGYFTSDRPGGKGSDDIYSFVEILMIKLRLEGIVSDKNTQIPVDQALVSLSKAGGSDIKMTTDATGKYSFDLSENSDYSLKSQKNGYTQDSLSFTTVNIKVSQTIKKDLSMGRDNSPIAAANVVTTGDGERLPNKVMVPEMNTVGGLARFNNLTLNTPMRVGKIYYDFDKADIRPDAARELDKLVKIMNDYPNISIELGSYTDSRGVDIYNLDLSQRRANAAVAYIVAAGIDKARITAQGYGENGLVNKCANGVNCTPYQHQLNRRTEVKVVKK</sequence>
<feature type="chain" id="PRO_5038001698" evidence="5">
    <location>
        <begin position="25"/>
        <end position="691"/>
    </location>
</feature>
<comment type="caution">
    <text evidence="7">The sequence shown here is derived from an EMBL/GenBank/DDBJ whole genome shotgun (WGS) entry which is preliminary data.</text>
</comment>
<name>A0A929L0J3_9SPHI</name>
<dbReference type="InterPro" id="IPR050330">
    <property type="entry name" value="Bact_OuterMem_StrucFunc"/>
</dbReference>
<dbReference type="GO" id="GO:0009279">
    <property type="term" value="C:cell outer membrane"/>
    <property type="evidence" value="ECO:0007669"/>
    <property type="project" value="UniProtKB-SubCell"/>
</dbReference>
<evidence type="ECO:0000256" key="1">
    <source>
        <dbReference type="ARBA" id="ARBA00004442"/>
    </source>
</evidence>
<gene>
    <name evidence="7" type="ORF">IRJ16_19215</name>
</gene>
<accession>A0A929L0J3</accession>
<evidence type="ECO:0000313" key="8">
    <source>
        <dbReference type="Proteomes" id="UP000622475"/>
    </source>
</evidence>
<dbReference type="Gene3D" id="2.60.40.1120">
    <property type="entry name" value="Carboxypeptidase-like, regulatory domain"/>
    <property type="match status" value="1"/>
</dbReference>
<feature type="domain" description="OmpA-like" evidence="6">
    <location>
        <begin position="570"/>
        <end position="691"/>
    </location>
</feature>
<evidence type="ECO:0000313" key="7">
    <source>
        <dbReference type="EMBL" id="MBE9664022.1"/>
    </source>
</evidence>
<dbReference type="InterPro" id="IPR006664">
    <property type="entry name" value="OMP_bac"/>
</dbReference>
<reference evidence="7" key="1">
    <citation type="submission" date="2020-10" db="EMBL/GenBank/DDBJ databases">
        <title>Mucilaginibacter mali sp. nov., isolated from rhizosphere soil of apple orchard.</title>
        <authorList>
            <person name="Lee J.-S."/>
            <person name="Kim H.S."/>
            <person name="Kim J.-S."/>
        </authorList>
    </citation>
    <scope>NUCLEOTIDE SEQUENCE</scope>
    <source>
        <strain evidence="7">KCTC 22746</strain>
    </source>
</reference>
<dbReference type="SUPFAM" id="SSF48452">
    <property type="entry name" value="TPR-like"/>
    <property type="match status" value="1"/>
</dbReference>
<keyword evidence="8" id="KW-1185">Reference proteome</keyword>
<dbReference type="Pfam" id="PF13620">
    <property type="entry name" value="CarboxypepD_reg"/>
    <property type="match status" value="1"/>
</dbReference>
<dbReference type="Proteomes" id="UP000622475">
    <property type="component" value="Unassembled WGS sequence"/>
</dbReference>
<dbReference type="Pfam" id="PF00691">
    <property type="entry name" value="OmpA"/>
    <property type="match status" value="1"/>
</dbReference>
<evidence type="ECO:0000256" key="5">
    <source>
        <dbReference type="SAM" id="SignalP"/>
    </source>
</evidence>
<evidence type="ECO:0000256" key="3">
    <source>
        <dbReference type="ARBA" id="ARBA00023237"/>
    </source>
</evidence>
<feature type="signal peptide" evidence="5">
    <location>
        <begin position="1"/>
        <end position="24"/>
    </location>
</feature>
<dbReference type="Gene3D" id="3.30.1330.60">
    <property type="entry name" value="OmpA-like domain"/>
    <property type="match status" value="1"/>
</dbReference>
<dbReference type="Pfam" id="PF07676">
    <property type="entry name" value="PD40"/>
    <property type="match status" value="1"/>
</dbReference>
<dbReference type="SUPFAM" id="SSF82171">
    <property type="entry name" value="DPP6 N-terminal domain-like"/>
    <property type="match status" value="1"/>
</dbReference>
<dbReference type="AlphaFoldDB" id="A0A929L0J3"/>
<organism evidence="7 8">
    <name type="scientific">Mucilaginibacter myungsuensis</name>
    <dbReference type="NCBI Taxonomy" id="649104"/>
    <lineage>
        <taxon>Bacteria</taxon>
        <taxon>Pseudomonadati</taxon>
        <taxon>Bacteroidota</taxon>
        <taxon>Sphingobacteriia</taxon>
        <taxon>Sphingobacteriales</taxon>
        <taxon>Sphingobacteriaceae</taxon>
        <taxon>Mucilaginibacter</taxon>
    </lineage>
</organism>
<dbReference type="PROSITE" id="PS51123">
    <property type="entry name" value="OMPA_2"/>
    <property type="match status" value="1"/>
</dbReference>
<proteinExistence type="predicted"/>
<dbReference type="PANTHER" id="PTHR30329">
    <property type="entry name" value="STATOR ELEMENT OF FLAGELLAR MOTOR COMPLEX"/>
    <property type="match status" value="1"/>
</dbReference>
<dbReference type="EMBL" id="JADFFL010000009">
    <property type="protein sequence ID" value="MBE9664022.1"/>
    <property type="molecule type" value="Genomic_DNA"/>
</dbReference>
<dbReference type="InterPro" id="IPR006665">
    <property type="entry name" value="OmpA-like"/>
</dbReference>
<dbReference type="InterPro" id="IPR036737">
    <property type="entry name" value="OmpA-like_sf"/>
</dbReference>
<dbReference type="CDD" id="cd07185">
    <property type="entry name" value="OmpA_C-like"/>
    <property type="match status" value="1"/>
</dbReference>
<dbReference type="InterPro" id="IPR011659">
    <property type="entry name" value="WD40"/>
</dbReference>
<dbReference type="SUPFAM" id="SSF49478">
    <property type="entry name" value="Cna protein B-type domain"/>
    <property type="match status" value="1"/>
</dbReference>
<evidence type="ECO:0000256" key="2">
    <source>
        <dbReference type="ARBA" id="ARBA00023136"/>
    </source>
</evidence>
<dbReference type="RefSeq" id="WP_194113269.1">
    <property type="nucleotide sequence ID" value="NZ_JADFFL010000009.1"/>
</dbReference>
<evidence type="ECO:0000259" key="6">
    <source>
        <dbReference type="PROSITE" id="PS51123"/>
    </source>
</evidence>
<keyword evidence="3" id="KW-0998">Cell outer membrane</keyword>
<protein>
    <submittedName>
        <fullName evidence="7">OmpA family protein</fullName>
    </submittedName>
</protein>
<dbReference type="Gene3D" id="1.25.40.10">
    <property type="entry name" value="Tetratricopeptide repeat domain"/>
    <property type="match status" value="1"/>
</dbReference>
<dbReference type="PANTHER" id="PTHR30329:SF21">
    <property type="entry name" value="LIPOPROTEIN YIAD-RELATED"/>
    <property type="match status" value="1"/>
</dbReference>
<evidence type="ECO:0000256" key="4">
    <source>
        <dbReference type="PROSITE-ProRule" id="PRU00473"/>
    </source>
</evidence>
<dbReference type="PRINTS" id="PR01021">
    <property type="entry name" value="OMPADOMAIN"/>
</dbReference>
<dbReference type="InterPro" id="IPR011990">
    <property type="entry name" value="TPR-like_helical_dom_sf"/>
</dbReference>
<keyword evidence="2 4" id="KW-0472">Membrane</keyword>
<keyword evidence="5" id="KW-0732">Signal</keyword>
<comment type="subcellular location">
    <subcellularLocation>
        <location evidence="1">Cell outer membrane</location>
    </subcellularLocation>
</comment>
<dbReference type="SUPFAM" id="SSF103088">
    <property type="entry name" value="OmpA-like"/>
    <property type="match status" value="1"/>
</dbReference>